<dbReference type="PIRSF" id="PIRSF006293">
    <property type="entry name" value="ExsB"/>
    <property type="match status" value="1"/>
</dbReference>
<dbReference type="Pfam" id="PF06508">
    <property type="entry name" value="QueC"/>
    <property type="match status" value="1"/>
</dbReference>
<dbReference type="GO" id="GO:0016879">
    <property type="term" value="F:ligase activity, forming carbon-nitrogen bonds"/>
    <property type="evidence" value="ECO:0007669"/>
    <property type="project" value="UniProtKB-UniRule"/>
</dbReference>
<comment type="function">
    <text evidence="11">Catalyzes the ATP-dependent conversion of 7-carboxy-7-deazaguanine (CDG) to 7-cyano-7-deazaguanine (preQ(0)).</text>
</comment>
<evidence type="ECO:0000256" key="8">
    <source>
        <dbReference type="ARBA" id="ARBA00037993"/>
    </source>
</evidence>
<evidence type="ECO:0000256" key="1">
    <source>
        <dbReference type="ARBA" id="ARBA00005061"/>
    </source>
</evidence>
<keyword evidence="3 11" id="KW-0479">Metal-binding</keyword>
<evidence type="ECO:0000256" key="2">
    <source>
        <dbReference type="ARBA" id="ARBA00022598"/>
    </source>
</evidence>
<feature type="binding site" evidence="11">
    <location>
        <position position="185"/>
    </location>
    <ligand>
        <name>Zn(2+)</name>
        <dbReference type="ChEBI" id="CHEBI:29105"/>
    </ligand>
</feature>
<keyword evidence="2 11" id="KW-0436">Ligase</keyword>
<dbReference type="Proteomes" id="UP001139089">
    <property type="component" value="Unassembled WGS sequence"/>
</dbReference>
<dbReference type="PANTHER" id="PTHR42914">
    <property type="entry name" value="7-CYANO-7-DEAZAGUANINE SYNTHASE"/>
    <property type="match status" value="1"/>
</dbReference>
<gene>
    <name evidence="11 12" type="primary">queC</name>
    <name evidence="12" type="ORF">LRX75_13965</name>
</gene>
<feature type="binding site" evidence="11">
    <location>
        <position position="193"/>
    </location>
    <ligand>
        <name>Zn(2+)</name>
        <dbReference type="ChEBI" id="CHEBI:29105"/>
    </ligand>
</feature>
<comment type="catalytic activity">
    <reaction evidence="10 11">
        <text>7-carboxy-7-carbaguanine + NH4(+) + 2 ATP = 7-cyano-7-carbaguanine + 2 AMP + 2 diphosphate + 2 H(+)</text>
        <dbReference type="Rhea" id="RHEA:27982"/>
        <dbReference type="ChEBI" id="CHEBI:15378"/>
        <dbReference type="ChEBI" id="CHEBI:28938"/>
        <dbReference type="ChEBI" id="CHEBI:30616"/>
        <dbReference type="ChEBI" id="CHEBI:33019"/>
        <dbReference type="ChEBI" id="CHEBI:45075"/>
        <dbReference type="ChEBI" id="CHEBI:61036"/>
        <dbReference type="ChEBI" id="CHEBI:456215"/>
        <dbReference type="EC" id="6.3.4.20"/>
    </reaction>
</comment>
<keyword evidence="6 11" id="KW-0862">Zinc</keyword>
<accession>A0A9X1NS96</accession>
<dbReference type="EMBL" id="JAJOZR010000008">
    <property type="protein sequence ID" value="MCD7110145.1"/>
    <property type="molecule type" value="Genomic_DNA"/>
</dbReference>
<evidence type="ECO:0000256" key="4">
    <source>
        <dbReference type="ARBA" id="ARBA00022741"/>
    </source>
</evidence>
<dbReference type="GO" id="GO:0005524">
    <property type="term" value="F:ATP binding"/>
    <property type="evidence" value="ECO:0007669"/>
    <property type="project" value="UniProtKB-UniRule"/>
</dbReference>
<keyword evidence="5 11" id="KW-0671">Queuosine biosynthesis</keyword>
<dbReference type="GO" id="GO:0008270">
    <property type="term" value="F:zinc ion binding"/>
    <property type="evidence" value="ECO:0007669"/>
    <property type="project" value="UniProtKB-UniRule"/>
</dbReference>
<comment type="similarity">
    <text evidence="8 11">Belongs to the QueC family.</text>
</comment>
<dbReference type="InterPro" id="IPR014729">
    <property type="entry name" value="Rossmann-like_a/b/a_fold"/>
</dbReference>
<dbReference type="GO" id="GO:0008616">
    <property type="term" value="P:tRNA queuosine(34) biosynthetic process"/>
    <property type="evidence" value="ECO:0007669"/>
    <property type="project" value="UniProtKB-UniRule"/>
</dbReference>
<dbReference type="CDD" id="cd01995">
    <property type="entry name" value="QueC-like"/>
    <property type="match status" value="1"/>
</dbReference>
<keyword evidence="13" id="KW-1185">Reference proteome</keyword>
<dbReference type="Gene3D" id="3.40.50.620">
    <property type="entry name" value="HUPs"/>
    <property type="match status" value="1"/>
</dbReference>
<comment type="pathway">
    <text evidence="1 11">Purine metabolism; 7-cyano-7-deazaguanine biosynthesis.</text>
</comment>
<organism evidence="12 13">
    <name type="scientific">Rhizobium quercicola</name>
    <dbReference type="NCBI Taxonomy" id="2901226"/>
    <lineage>
        <taxon>Bacteria</taxon>
        <taxon>Pseudomonadati</taxon>
        <taxon>Pseudomonadota</taxon>
        <taxon>Alphaproteobacteria</taxon>
        <taxon>Hyphomicrobiales</taxon>
        <taxon>Rhizobiaceae</taxon>
        <taxon>Rhizobium/Agrobacterium group</taxon>
        <taxon>Rhizobium</taxon>
    </lineage>
</organism>
<feature type="binding site" evidence="11">
    <location>
        <position position="199"/>
    </location>
    <ligand>
        <name>Zn(2+)</name>
        <dbReference type="ChEBI" id="CHEBI:29105"/>
    </ligand>
</feature>
<dbReference type="RefSeq" id="WP_231815324.1">
    <property type="nucleotide sequence ID" value="NZ_JAJOZR010000008.1"/>
</dbReference>
<dbReference type="NCBIfam" id="TIGR00364">
    <property type="entry name" value="7-cyano-7-deazaguanine synthase QueC"/>
    <property type="match status" value="1"/>
</dbReference>
<evidence type="ECO:0000256" key="9">
    <source>
        <dbReference type="ARBA" id="ARBA00039149"/>
    </source>
</evidence>
<feature type="binding site" evidence="11">
    <location>
        <begin position="7"/>
        <end position="17"/>
    </location>
    <ligand>
        <name>ATP</name>
        <dbReference type="ChEBI" id="CHEBI:30616"/>
    </ligand>
</feature>
<name>A0A9X1NS96_9HYPH</name>
<evidence type="ECO:0000256" key="6">
    <source>
        <dbReference type="ARBA" id="ARBA00022833"/>
    </source>
</evidence>
<evidence type="ECO:0000256" key="3">
    <source>
        <dbReference type="ARBA" id="ARBA00022723"/>
    </source>
</evidence>
<proteinExistence type="inferred from homology"/>
<dbReference type="EC" id="6.3.4.20" evidence="9 11"/>
<feature type="binding site" evidence="11">
    <location>
        <position position="196"/>
    </location>
    <ligand>
        <name>Zn(2+)</name>
        <dbReference type="ChEBI" id="CHEBI:29105"/>
    </ligand>
</feature>
<dbReference type="SUPFAM" id="SSF52402">
    <property type="entry name" value="Adenine nucleotide alpha hydrolases-like"/>
    <property type="match status" value="1"/>
</dbReference>
<comment type="caution">
    <text evidence="12">The sequence shown here is derived from an EMBL/GenBank/DDBJ whole genome shotgun (WGS) entry which is preliminary data.</text>
</comment>
<dbReference type="AlphaFoldDB" id="A0A9X1NS96"/>
<keyword evidence="4 11" id="KW-0547">Nucleotide-binding</keyword>
<evidence type="ECO:0000256" key="10">
    <source>
        <dbReference type="ARBA" id="ARBA00047890"/>
    </source>
</evidence>
<dbReference type="HAMAP" id="MF_01633">
    <property type="entry name" value="QueC"/>
    <property type="match status" value="1"/>
</dbReference>
<dbReference type="InterPro" id="IPR018317">
    <property type="entry name" value="QueC"/>
</dbReference>
<evidence type="ECO:0000313" key="12">
    <source>
        <dbReference type="EMBL" id="MCD7110145.1"/>
    </source>
</evidence>
<evidence type="ECO:0000256" key="5">
    <source>
        <dbReference type="ARBA" id="ARBA00022785"/>
    </source>
</evidence>
<evidence type="ECO:0000256" key="11">
    <source>
        <dbReference type="HAMAP-Rule" id="MF_01633"/>
    </source>
</evidence>
<comment type="cofactor">
    <cofactor evidence="11">
        <name>Zn(2+)</name>
        <dbReference type="ChEBI" id="CHEBI:29105"/>
    </cofactor>
    <text evidence="11">Binds 1 zinc ion per subunit.</text>
</comment>
<evidence type="ECO:0000256" key="7">
    <source>
        <dbReference type="ARBA" id="ARBA00022840"/>
    </source>
</evidence>
<dbReference type="PANTHER" id="PTHR42914:SF1">
    <property type="entry name" value="7-CYANO-7-DEAZAGUANINE SYNTHASE"/>
    <property type="match status" value="1"/>
</dbReference>
<evidence type="ECO:0000313" key="13">
    <source>
        <dbReference type="Proteomes" id="UP001139089"/>
    </source>
</evidence>
<keyword evidence="7 11" id="KW-0067">ATP-binding</keyword>
<sequence length="238" mass="25815">MKTLVVCSGGLDSVTLAHHVARDRHLAGLLSFDYGQRHRRELDFAAEAAHRLGVPHHLIDIGPIGAHLTGSALTDDIAVPDGHYAQETMKTTVVPNRNAIMLTIAFGLAAAQTLDAVAVAVHGGDHFIYPDCRPDFIRAFQTMQTHALDGYASVDLYAPYVERTKADIVTEGAGNGTPFARTWSCYKGGTVHCGRCGTCVERREAFHLAGVEDPTLYEDADFWREACGVGRSVAQEVR</sequence>
<reference evidence="12" key="1">
    <citation type="submission" date="2021-12" db="EMBL/GenBank/DDBJ databases">
        <authorList>
            <person name="Li Y."/>
        </authorList>
    </citation>
    <scope>NUCLEOTIDE SEQUENCE</scope>
    <source>
        <strain evidence="12">DKSPLA3</strain>
    </source>
</reference>
<protein>
    <recommendedName>
        <fullName evidence="9 11">7-cyano-7-deazaguanine synthase</fullName>
        <ecNumber evidence="9 11">6.3.4.20</ecNumber>
    </recommendedName>
    <alternativeName>
        <fullName evidence="11">7-cyano-7-carbaguanine synthase</fullName>
    </alternativeName>
    <alternativeName>
        <fullName evidence="11">PreQ(0) synthase</fullName>
    </alternativeName>
    <alternativeName>
        <fullName evidence="11">Queuosine biosynthesis protein QueC</fullName>
    </alternativeName>
</protein>